<dbReference type="InterPro" id="IPR012902">
    <property type="entry name" value="N_methyl_site"/>
</dbReference>
<dbReference type="GO" id="GO:0016020">
    <property type="term" value="C:membrane"/>
    <property type="evidence" value="ECO:0007669"/>
    <property type="project" value="UniProtKB-SubCell"/>
</dbReference>
<keyword evidence="2" id="KW-1133">Transmembrane helix</keyword>
<keyword evidence="2" id="KW-0472">Membrane</keyword>
<evidence type="ECO:0000313" key="3">
    <source>
        <dbReference type="EMBL" id="VEA44410.1"/>
    </source>
</evidence>
<evidence type="ECO:0000256" key="1">
    <source>
        <dbReference type="ARBA" id="ARBA00004167"/>
    </source>
</evidence>
<evidence type="ECO:0000313" key="4">
    <source>
        <dbReference type="Proteomes" id="UP000277214"/>
    </source>
</evidence>
<dbReference type="EMBL" id="LR134149">
    <property type="protein sequence ID" value="VEA44410.1"/>
    <property type="molecule type" value="Genomic_DNA"/>
</dbReference>
<accession>A0A3S4FE67</accession>
<reference evidence="3 4" key="1">
    <citation type="submission" date="2018-12" db="EMBL/GenBank/DDBJ databases">
        <authorList>
            <consortium name="Pathogen Informatics"/>
        </authorList>
    </citation>
    <scope>NUCLEOTIDE SEQUENCE [LARGE SCALE GENOMIC DNA]</scope>
    <source>
        <strain evidence="3 4">NCTC8272</strain>
    </source>
</reference>
<name>A0A3S4FE67_SALET</name>
<dbReference type="NCBIfam" id="NF007800">
    <property type="entry name" value="PRK10506.1"/>
    <property type="match status" value="1"/>
</dbReference>
<dbReference type="AlphaFoldDB" id="A0A3S4FE67"/>
<gene>
    <name evidence="3" type="primary">SBOV30461</name>
    <name evidence="3" type="ORF">NCTC8272_05466</name>
</gene>
<protein>
    <submittedName>
        <fullName evidence="3">Prepilin peptidase dependent protein A</fullName>
    </submittedName>
</protein>
<dbReference type="InterPro" id="IPR045584">
    <property type="entry name" value="Pilin-like"/>
</dbReference>
<sequence length="181" mass="21058">MQRAARHELFSVTRRTICIWRSLFFFRPPYCRHEKQQGYTLIETVVAMSLIIILSATGLYGWQRWQQQQRLWQTACQVRDYLLQLREDAHWHNRDHILRVVSEGGSWCFVSSVATQTSCTPSSPFVFTPDWRDVVLADITPSLAFFGLRNTAMGRAHRTEKRCRRVASGRLLLGANQAMRA</sequence>
<dbReference type="Proteomes" id="UP000277214">
    <property type="component" value="Chromosome 1"/>
</dbReference>
<feature type="transmembrane region" description="Helical" evidence="2">
    <location>
        <begin position="39"/>
        <end position="62"/>
    </location>
</feature>
<comment type="subcellular location">
    <subcellularLocation>
        <location evidence="1">Membrane</location>
        <topology evidence="1">Single-pass membrane protein</topology>
    </subcellularLocation>
</comment>
<evidence type="ECO:0000256" key="2">
    <source>
        <dbReference type="SAM" id="Phobius"/>
    </source>
</evidence>
<dbReference type="Pfam" id="PF07963">
    <property type="entry name" value="N_methyl"/>
    <property type="match status" value="1"/>
</dbReference>
<dbReference type="SUPFAM" id="SSF54523">
    <property type="entry name" value="Pili subunits"/>
    <property type="match status" value="1"/>
</dbReference>
<dbReference type="PROSITE" id="PS00409">
    <property type="entry name" value="PROKAR_NTER_METHYL"/>
    <property type="match status" value="1"/>
</dbReference>
<proteinExistence type="predicted"/>
<keyword evidence="2" id="KW-0812">Transmembrane</keyword>
<organism evidence="3 4">
    <name type="scientific">Salmonella enterica I</name>
    <dbReference type="NCBI Taxonomy" id="59201"/>
    <lineage>
        <taxon>Bacteria</taxon>
        <taxon>Pseudomonadati</taxon>
        <taxon>Pseudomonadota</taxon>
        <taxon>Gammaproteobacteria</taxon>
        <taxon>Enterobacterales</taxon>
        <taxon>Enterobacteriaceae</taxon>
        <taxon>Salmonella</taxon>
    </lineage>
</organism>